<protein>
    <recommendedName>
        <fullName evidence="6">Exodeoxyribonuclease 7 small subunit</fullName>
        <ecNumber evidence="6">3.1.11.6</ecNumber>
    </recommendedName>
    <alternativeName>
        <fullName evidence="6">Exodeoxyribonuclease VII small subunit</fullName>
        <shortName evidence="6">Exonuclease VII small subunit</shortName>
    </alternativeName>
</protein>
<evidence type="ECO:0000256" key="2">
    <source>
        <dbReference type="ARBA" id="ARBA00022490"/>
    </source>
</evidence>
<evidence type="ECO:0000256" key="4">
    <source>
        <dbReference type="ARBA" id="ARBA00022801"/>
    </source>
</evidence>
<dbReference type="GO" id="GO:0006308">
    <property type="term" value="P:DNA catabolic process"/>
    <property type="evidence" value="ECO:0007669"/>
    <property type="project" value="UniProtKB-UniRule"/>
</dbReference>
<evidence type="ECO:0000256" key="1">
    <source>
        <dbReference type="ARBA" id="ARBA00009998"/>
    </source>
</evidence>
<keyword evidence="3 6" id="KW-0540">Nuclease</keyword>
<dbReference type="SUPFAM" id="SSF116842">
    <property type="entry name" value="XseB-like"/>
    <property type="match status" value="1"/>
</dbReference>
<keyword evidence="4 6" id="KW-0378">Hydrolase</keyword>
<dbReference type="InterPro" id="IPR037004">
    <property type="entry name" value="Exonuc_VII_ssu_sf"/>
</dbReference>
<proteinExistence type="inferred from homology"/>
<feature type="coiled-coil region" evidence="7">
    <location>
        <begin position="44"/>
        <end position="71"/>
    </location>
</feature>
<comment type="similarity">
    <text evidence="1 6">Belongs to the XseB family.</text>
</comment>
<dbReference type="PANTHER" id="PTHR34137">
    <property type="entry name" value="EXODEOXYRIBONUCLEASE 7 SMALL SUBUNIT"/>
    <property type="match status" value="1"/>
</dbReference>
<dbReference type="OrthoDB" id="9801128at2"/>
<evidence type="ECO:0000313" key="8">
    <source>
        <dbReference type="EMBL" id="OPX55773.1"/>
    </source>
</evidence>
<dbReference type="AlphaFoldDB" id="A0A1V4T582"/>
<dbReference type="EC" id="3.1.11.6" evidence="6"/>
<dbReference type="HAMAP" id="MF_00337">
    <property type="entry name" value="Exonuc_7_S"/>
    <property type="match status" value="1"/>
</dbReference>
<evidence type="ECO:0000256" key="3">
    <source>
        <dbReference type="ARBA" id="ARBA00022722"/>
    </source>
</evidence>
<dbReference type="GO" id="GO:0008855">
    <property type="term" value="F:exodeoxyribonuclease VII activity"/>
    <property type="evidence" value="ECO:0007669"/>
    <property type="project" value="UniProtKB-UniRule"/>
</dbReference>
<evidence type="ECO:0000256" key="5">
    <source>
        <dbReference type="ARBA" id="ARBA00022839"/>
    </source>
</evidence>
<accession>A0A1V4T582</accession>
<dbReference type="PANTHER" id="PTHR34137:SF1">
    <property type="entry name" value="EXODEOXYRIBONUCLEASE 7 SMALL SUBUNIT"/>
    <property type="match status" value="1"/>
</dbReference>
<dbReference type="STRING" id="64969.SAMN02745127_01141"/>
<keyword evidence="9" id="KW-1185">Reference proteome</keyword>
<comment type="catalytic activity">
    <reaction evidence="6">
        <text>Exonucleolytic cleavage in either 5'- to 3'- or 3'- to 5'-direction to yield nucleoside 5'-phosphates.</text>
        <dbReference type="EC" id="3.1.11.6"/>
    </reaction>
</comment>
<organism evidence="8 9">
    <name type="scientific">Oceanospirillum multiglobuliferum</name>
    <dbReference type="NCBI Taxonomy" id="64969"/>
    <lineage>
        <taxon>Bacteria</taxon>
        <taxon>Pseudomonadati</taxon>
        <taxon>Pseudomonadota</taxon>
        <taxon>Gammaproteobacteria</taxon>
        <taxon>Oceanospirillales</taxon>
        <taxon>Oceanospirillaceae</taxon>
        <taxon>Oceanospirillum</taxon>
    </lineage>
</organism>
<keyword evidence="2 6" id="KW-0963">Cytoplasm</keyword>
<gene>
    <name evidence="6" type="primary">xseB</name>
    <name evidence="8" type="ORF">BTE48_07750</name>
</gene>
<evidence type="ECO:0000313" key="9">
    <source>
        <dbReference type="Proteomes" id="UP000191418"/>
    </source>
</evidence>
<dbReference type="GO" id="GO:0005829">
    <property type="term" value="C:cytosol"/>
    <property type="evidence" value="ECO:0007669"/>
    <property type="project" value="TreeGrafter"/>
</dbReference>
<comment type="subunit">
    <text evidence="6">Heterooligomer composed of large and small subunits.</text>
</comment>
<dbReference type="Gene3D" id="1.10.287.1040">
    <property type="entry name" value="Exonuclease VII, small subunit"/>
    <property type="match status" value="1"/>
</dbReference>
<name>A0A1V4T582_9GAMM</name>
<sequence>MVNTKAKDFAGKMTELEQLVIQLEAGDLSLEDSLQAFETGIRLIRDCQSKLQNAEQKVSKLMENNGQLTQVDVTPHSLTD</sequence>
<dbReference type="NCBIfam" id="TIGR01280">
    <property type="entry name" value="xseB"/>
    <property type="match status" value="1"/>
</dbReference>
<keyword evidence="5 6" id="KW-0269">Exonuclease</keyword>
<comment type="subcellular location">
    <subcellularLocation>
        <location evidence="6">Cytoplasm</location>
    </subcellularLocation>
</comment>
<comment type="caution">
    <text evidence="8">The sequence shown here is derived from an EMBL/GenBank/DDBJ whole genome shotgun (WGS) entry which is preliminary data.</text>
</comment>
<reference evidence="8 9" key="1">
    <citation type="submission" date="2017-01" db="EMBL/GenBank/DDBJ databases">
        <title>Genome Sequencing of a Marine Spirillum, Oceanospirillum multiglobuliferum ATCC 33336, from Japan.</title>
        <authorList>
            <person name="Carney J.G."/>
            <person name="Trachtenberg A.M."/>
            <person name="Rheaume B.A."/>
            <person name="Linnane J.D."/>
            <person name="Pitts N.L."/>
            <person name="Mykles D.L."/>
            <person name="Maclea K.S."/>
        </authorList>
    </citation>
    <scope>NUCLEOTIDE SEQUENCE [LARGE SCALE GENOMIC DNA]</scope>
    <source>
        <strain evidence="8 9">ATCC 33336</strain>
    </source>
</reference>
<evidence type="ECO:0000256" key="7">
    <source>
        <dbReference type="SAM" id="Coils"/>
    </source>
</evidence>
<dbReference type="RefSeq" id="WP_078744766.1">
    <property type="nucleotide sequence ID" value="NZ_FUXG01000006.1"/>
</dbReference>
<dbReference type="InterPro" id="IPR003761">
    <property type="entry name" value="Exonuc_VII_S"/>
</dbReference>
<evidence type="ECO:0000256" key="6">
    <source>
        <dbReference type="HAMAP-Rule" id="MF_00337"/>
    </source>
</evidence>
<dbReference type="Proteomes" id="UP000191418">
    <property type="component" value="Unassembled WGS sequence"/>
</dbReference>
<keyword evidence="7" id="KW-0175">Coiled coil</keyword>
<dbReference type="NCBIfam" id="NF002140">
    <property type="entry name" value="PRK00977.1-4"/>
    <property type="match status" value="1"/>
</dbReference>
<dbReference type="Pfam" id="PF02609">
    <property type="entry name" value="Exonuc_VII_S"/>
    <property type="match status" value="1"/>
</dbReference>
<dbReference type="GO" id="GO:0009318">
    <property type="term" value="C:exodeoxyribonuclease VII complex"/>
    <property type="evidence" value="ECO:0007669"/>
    <property type="project" value="UniProtKB-UniRule"/>
</dbReference>
<dbReference type="EMBL" id="MTSM01000007">
    <property type="protein sequence ID" value="OPX55773.1"/>
    <property type="molecule type" value="Genomic_DNA"/>
</dbReference>
<comment type="function">
    <text evidence="6">Bidirectionally degrades single-stranded DNA into large acid-insoluble oligonucleotides, which are then degraded further into small acid-soluble oligonucleotides.</text>
</comment>